<dbReference type="EMBL" id="UZAH01002066">
    <property type="protein sequence ID" value="VDO20856.1"/>
    <property type="molecule type" value="Genomic_DNA"/>
</dbReference>
<dbReference type="AlphaFoldDB" id="A0A183F6B6"/>
<dbReference type="Proteomes" id="UP000050761">
    <property type="component" value="Unassembled WGS sequence"/>
</dbReference>
<evidence type="ECO:0000313" key="3">
    <source>
        <dbReference type="WBParaSite" id="HPBE_0000170801-mRNA-1"/>
    </source>
</evidence>
<reference evidence="3" key="2">
    <citation type="submission" date="2019-09" db="UniProtKB">
        <authorList>
            <consortium name="WormBaseParasite"/>
        </authorList>
    </citation>
    <scope>IDENTIFICATION</scope>
</reference>
<keyword evidence="2" id="KW-1185">Reference proteome</keyword>
<evidence type="ECO:0000313" key="2">
    <source>
        <dbReference type="Proteomes" id="UP000050761"/>
    </source>
</evidence>
<gene>
    <name evidence="1" type="ORF">HPBE_LOCUS1709</name>
</gene>
<organism evidence="2 3">
    <name type="scientific">Heligmosomoides polygyrus</name>
    <name type="common">Parasitic roundworm</name>
    <dbReference type="NCBI Taxonomy" id="6339"/>
    <lineage>
        <taxon>Eukaryota</taxon>
        <taxon>Metazoa</taxon>
        <taxon>Ecdysozoa</taxon>
        <taxon>Nematoda</taxon>
        <taxon>Chromadorea</taxon>
        <taxon>Rhabditida</taxon>
        <taxon>Rhabditina</taxon>
        <taxon>Rhabditomorpha</taxon>
        <taxon>Strongyloidea</taxon>
        <taxon>Heligmosomidae</taxon>
        <taxon>Heligmosomoides</taxon>
    </lineage>
</organism>
<dbReference type="OrthoDB" id="5833104at2759"/>
<dbReference type="WBParaSite" id="HPBE_0000170801-mRNA-1">
    <property type="protein sequence ID" value="HPBE_0000170801-mRNA-1"/>
    <property type="gene ID" value="HPBE_0000170801"/>
</dbReference>
<reference evidence="1 2" key="1">
    <citation type="submission" date="2018-11" db="EMBL/GenBank/DDBJ databases">
        <authorList>
            <consortium name="Pathogen Informatics"/>
        </authorList>
    </citation>
    <scope>NUCLEOTIDE SEQUENCE [LARGE SCALE GENOMIC DNA]</scope>
</reference>
<protein>
    <submittedName>
        <fullName evidence="3">IQ motif containing with AAA domain 1</fullName>
    </submittedName>
</protein>
<accession>A0A3P7THP1</accession>
<proteinExistence type="predicted"/>
<accession>A0A183F6B6</accession>
<evidence type="ECO:0000313" key="1">
    <source>
        <dbReference type="EMBL" id="VDO20856.1"/>
    </source>
</evidence>
<sequence length="92" mass="11072">MEVERSSIFLFQAYDLMKYEHILHLPARKVGEFLSKECEMPSALARDESEEILERIEYERQHKAAKVIQRAFKSYHKKRLAKKYLRSVTQIR</sequence>
<name>A0A183F6B6_HELPZ</name>